<dbReference type="AlphaFoldDB" id="A0AAE0HNE9"/>
<dbReference type="SUPFAM" id="SSF53300">
    <property type="entry name" value="vWA-like"/>
    <property type="match status" value="1"/>
</dbReference>
<dbReference type="Proteomes" id="UP001278766">
    <property type="component" value="Unassembled WGS sequence"/>
</dbReference>
<keyword evidence="3" id="KW-1185">Reference proteome</keyword>
<feature type="region of interest" description="Disordered" evidence="1">
    <location>
        <begin position="363"/>
        <end position="406"/>
    </location>
</feature>
<dbReference type="EMBL" id="JAUEPN010000001">
    <property type="protein sequence ID" value="KAK3299788.1"/>
    <property type="molecule type" value="Genomic_DNA"/>
</dbReference>
<dbReference type="GeneID" id="87842771"/>
<dbReference type="InterPro" id="IPR036465">
    <property type="entry name" value="vWFA_dom_sf"/>
</dbReference>
<organism evidence="2 3">
    <name type="scientific">Chaetomium fimeti</name>
    <dbReference type="NCBI Taxonomy" id="1854472"/>
    <lineage>
        <taxon>Eukaryota</taxon>
        <taxon>Fungi</taxon>
        <taxon>Dikarya</taxon>
        <taxon>Ascomycota</taxon>
        <taxon>Pezizomycotina</taxon>
        <taxon>Sordariomycetes</taxon>
        <taxon>Sordariomycetidae</taxon>
        <taxon>Sordariales</taxon>
        <taxon>Chaetomiaceae</taxon>
        <taxon>Chaetomium</taxon>
    </lineage>
</organism>
<evidence type="ECO:0000313" key="2">
    <source>
        <dbReference type="EMBL" id="KAK3299788.1"/>
    </source>
</evidence>
<proteinExistence type="predicted"/>
<name>A0AAE0HNE9_9PEZI</name>
<reference evidence="2" key="1">
    <citation type="journal article" date="2023" name="Mol. Phylogenet. Evol.">
        <title>Genome-scale phylogeny and comparative genomics of the fungal order Sordariales.</title>
        <authorList>
            <person name="Hensen N."/>
            <person name="Bonometti L."/>
            <person name="Westerberg I."/>
            <person name="Brannstrom I.O."/>
            <person name="Guillou S."/>
            <person name="Cros-Aarteil S."/>
            <person name="Calhoun S."/>
            <person name="Haridas S."/>
            <person name="Kuo A."/>
            <person name="Mondo S."/>
            <person name="Pangilinan J."/>
            <person name="Riley R."/>
            <person name="LaButti K."/>
            <person name="Andreopoulos B."/>
            <person name="Lipzen A."/>
            <person name="Chen C."/>
            <person name="Yan M."/>
            <person name="Daum C."/>
            <person name="Ng V."/>
            <person name="Clum A."/>
            <person name="Steindorff A."/>
            <person name="Ohm R.A."/>
            <person name="Martin F."/>
            <person name="Silar P."/>
            <person name="Natvig D.O."/>
            <person name="Lalanne C."/>
            <person name="Gautier V."/>
            <person name="Ament-Velasquez S.L."/>
            <person name="Kruys A."/>
            <person name="Hutchinson M.I."/>
            <person name="Powell A.J."/>
            <person name="Barry K."/>
            <person name="Miller A.N."/>
            <person name="Grigoriev I.V."/>
            <person name="Debuchy R."/>
            <person name="Gladieux P."/>
            <person name="Hiltunen Thoren M."/>
            <person name="Johannesson H."/>
        </authorList>
    </citation>
    <scope>NUCLEOTIDE SEQUENCE</scope>
    <source>
        <strain evidence="2">CBS 168.71</strain>
    </source>
</reference>
<protein>
    <submittedName>
        <fullName evidence="2">Uncharacterized protein</fullName>
    </submittedName>
</protein>
<feature type="compositionally biased region" description="Basic and acidic residues" evidence="1">
    <location>
        <begin position="390"/>
        <end position="406"/>
    </location>
</feature>
<sequence length="884" mass="97228">MEETETMEIQVDGADVGTPVPVTADKDDATITTGTTRARTEAAIPTQQTGGLFRDSNICIAVDVSGSTYGETLTAEKKAVRSICSLIPPKLLDNVTILPWNDNAHQPLPVGRLDDLDSDGGTDPNAILADPDCRFQLQKSSFWFLLTDGLIDTPLVHQFARSLADYGMHGKGAVVAVFGDQLERPSQCNITVGLSVFAASPHVAFLYTNVEFNKTYVIQTKGCFSALLPPGSQNPHFDYDTPWEDLPQTSYENLMRVHVPPPTDLDPNEILLNGGKFKLDLDAFLENLPVSEEIVGTILDNEENLKTVTLTAKSRGVEGKLLDWLGKLDRTDGVLDNGPGLKEAPQKPSRLFDKVAADLASDSGGPAFDIGEESRSKSGSRSTGLYSNRSKRECDSGHDAPRHRRESECFMKRLSAMSITIASDNFRGINHGDERLTRLKAKENGPRPIKTGFALPSNPKLAYRASCTVCSSNSVVHLLLVAPPTAKSTPNFPRPGSMSTLAFPLTMGNYAETDVISRILACSNCVERFGHGFSSPDSETVVSALPLVSYIANKAAWLQSVSLATQHRFAHADAPLVFFSILYVKLEHLLHAGLGTDGKEDGIEREQDLALQRAIRWELDMLLSEAEVEDIPPPLTGADENTSMGVGPLHEVIIRGFRDCLTVDHKPPTLLRYPMDGFIVANAALSDSRHKGLLSAEKRRTVVFLRFLYQLTQAYCRLEKDADAVTLNTAKALLLLVDNPKAARSLFRWDSLRKVSVHFKTVDELAAYLRTRFTQFEYKVSIAVRDLAETPLLPSTALADFRRLGVLFANVESQAHHSIAVFVHHLLRWPNIDVGVSPEDRFERIRKIPEVKVALGDPEGQSARSVQNLIRSLPRLHVMLGQRE</sequence>
<reference evidence="2" key="2">
    <citation type="submission" date="2023-06" db="EMBL/GenBank/DDBJ databases">
        <authorList>
            <consortium name="Lawrence Berkeley National Laboratory"/>
            <person name="Haridas S."/>
            <person name="Hensen N."/>
            <person name="Bonometti L."/>
            <person name="Westerberg I."/>
            <person name="Brannstrom I.O."/>
            <person name="Guillou S."/>
            <person name="Cros-Aarteil S."/>
            <person name="Calhoun S."/>
            <person name="Kuo A."/>
            <person name="Mondo S."/>
            <person name="Pangilinan J."/>
            <person name="Riley R."/>
            <person name="Labutti K."/>
            <person name="Andreopoulos B."/>
            <person name="Lipzen A."/>
            <person name="Chen C."/>
            <person name="Yanf M."/>
            <person name="Daum C."/>
            <person name="Ng V."/>
            <person name="Clum A."/>
            <person name="Steindorff A."/>
            <person name="Ohm R."/>
            <person name="Martin F."/>
            <person name="Silar P."/>
            <person name="Natvig D."/>
            <person name="Lalanne C."/>
            <person name="Gautier V."/>
            <person name="Ament-Velasquez S.L."/>
            <person name="Kruys A."/>
            <person name="Hutchinson M.I."/>
            <person name="Powell A.J."/>
            <person name="Barry K."/>
            <person name="Miller A.N."/>
            <person name="Grigoriev I.V."/>
            <person name="Debuchy R."/>
            <person name="Gladieux P."/>
            <person name="Thoren M.H."/>
            <person name="Johannesson H."/>
        </authorList>
    </citation>
    <scope>NUCLEOTIDE SEQUENCE</scope>
    <source>
        <strain evidence="2">CBS 168.71</strain>
    </source>
</reference>
<gene>
    <name evidence="2" type="ORF">B0H64DRAFT_427980</name>
</gene>
<accession>A0AAE0HNE9</accession>
<dbReference type="RefSeq" id="XP_062663302.1">
    <property type="nucleotide sequence ID" value="XM_062805823.1"/>
</dbReference>
<comment type="caution">
    <text evidence="2">The sequence shown here is derived from an EMBL/GenBank/DDBJ whole genome shotgun (WGS) entry which is preliminary data.</text>
</comment>
<evidence type="ECO:0000313" key="3">
    <source>
        <dbReference type="Proteomes" id="UP001278766"/>
    </source>
</evidence>
<evidence type="ECO:0000256" key="1">
    <source>
        <dbReference type="SAM" id="MobiDB-lite"/>
    </source>
</evidence>